<dbReference type="Proteomes" id="UP000030023">
    <property type="component" value="Unassembled WGS sequence"/>
</dbReference>
<name>A0ABR4XPT9_9LACO</name>
<comment type="caution">
    <text evidence="1">The sequence shown here is derived from an EMBL/GenBank/DDBJ whole genome shotgun (WGS) entry which is preliminary data.</text>
</comment>
<proteinExistence type="predicted"/>
<sequence>MFFLEIKKANKLRYRQKSFNSVIDQLRCRRRKSENNFYIFKNLFLIQKADKIYFLKRRLL</sequence>
<keyword evidence="2" id="KW-1185">Reference proteome</keyword>
<gene>
    <name evidence="1" type="ORF">Q757_06975</name>
</gene>
<organism evidence="1 2">
    <name type="scientific">Oenococcus alcoholitolerans</name>
    <dbReference type="NCBI Taxonomy" id="931074"/>
    <lineage>
        <taxon>Bacteria</taxon>
        <taxon>Bacillati</taxon>
        <taxon>Bacillota</taxon>
        <taxon>Bacilli</taxon>
        <taxon>Lactobacillales</taxon>
        <taxon>Lactobacillaceae</taxon>
        <taxon>Oenococcus</taxon>
    </lineage>
</organism>
<protein>
    <submittedName>
        <fullName evidence="1">Uncharacterized protein</fullName>
    </submittedName>
</protein>
<evidence type="ECO:0000313" key="2">
    <source>
        <dbReference type="Proteomes" id="UP000030023"/>
    </source>
</evidence>
<reference evidence="1 2" key="1">
    <citation type="journal article" date="2014" name="Antonie Van Leeuwenhoek">
        <title>Oenococcus alcoholitolerans sp. nov., a lactic acid bacteria isolated from cachaca and ethanol fermentation processes.</title>
        <authorList>
            <person name="Badotti F."/>
            <person name="Moreira A.P."/>
            <person name="Tonon L.A."/>
            <person name="de Lucena B.T."/>
            <person name="Gomes Fde C."/>
            <person name="Kruger R."/>
            <person name="Thompson C.C."/>
            <person name="de Morais M.A.Jr."/>
            <person name="Rosa C.A."/>
            <person name="Thompson F.L."/>
        </authorList>
    </citation>
    <scope>NUCLEOTIDE SEQUENCE [LARGE SCALE GENOMIC DNA]</scope>
    <source>
        <strain evidence="1 2">UFRJ-M7.2.18</strain>
    </source>
</reference>
<evidence type="ECO:0000313" key="1">
    <source>
        <dbReference type="EMBL" id="KGO29295.1"/>
    </source>
</evidence>
<dbReference type="EMBL" id="AXCV01000344">
    <property type="protein sequence ID" value="KGO29295.1"/>
    <property type="molecule type" value="Genomic_DNA"/>
</dbReference>
<accession>A0ABR4XPT9</accession>